<evidence type="ECO:0000313" key="1">
    <source>
        <dbReference type="EMBL" id="GCE92568.1"/>
    </source>
</evidence>
<accession>A0A5M3T3L0</accession>
<name>A0A5M3T3L0_LIMPL</name>
<gene>
    <name evidence="1" type="ORF">NIES46_06080</name>
</gene>
<comment type="caution">
    <text evidence="1">The sequence shown here is derived from an EMBL/GenBank/DDBJ whole genome shotgun (WGS) entry which is preliminary data.</text>
</comment>
<evidence type="ECO:0000313" key="2">
    <source>
        <dbReference type="Proteomes" id="UP000326169"/>
    </source>
</evidence>
<proteinExistence type="predicted"/>
<reference evidence="1 2" key="1">
    <citation type="journal article" date="2019" name="J Genomics">
        <title>The Draft Genome of a Hydrogen-producing Cyanobacterium, Arthrospira platensis NIES-46.</title>
        <authorList>
            <person name="Suzuki S."/>
            <person name="Yamaguchi H."/>
            <person name="Kawachi M."/>
        </authorList>
    </citation>
    <scope>NUCLEOTIDE SEQUENCE [LARGE SCALE GENOMIC DNA]</scope>
    <source>
        <strain evidence="1 2">NIES-46</strain>
    </source>
</reference>
<keyword evidence="2" id="KW-1185">Reference proteome</keyword>
<organism evidence="1 2">
    <name type="scientific">Limnospira platensis NIES-46</name>
    <dbReference type="NCBI Taxonomy" id="1236695"/>
    <lineage>
        <taxon>Bacteria</taxon>
        <taxon>Bacillati</taxon>
        <taxon>Cyanobacteriota</taxon>
        <taxon>Cyanophyceae</taxon>
        <taxon>Oscillatoriophycideae</taxon>
        <taxon>Oscillatoriales</taxon>
        <taxon>Sirenicapillariaceae</taxon>
        <taxon>Limnospira</taxon>
    </lineage>
</organism>
<protein>
    <submittedName>
        <fullName evidence="1">Uncharacterized protein</fullName>
    </submittedName>
</protein>
<dbReference type="EMBL" id="BIMW01000027">
    <property type="protein sequence ID" value="GCE92568.1"/>
    <property type="molecule type" value="Genomic_DNA"/>
</dbReference>
<dbReference type="Proteomes" id="UP000326169">
    <property type="component" value="Unassembled WGS sequence"/>
</dbReference>
<sequence>MFFGSLDTNFAKMDRIVHPEIESFKERVYKTECFGVEIYQWKKLLSSRRDESMKSALIRYLGITEEKIDKILD</sequence>